<keyword evidence="7 16" id="KW-0963">Cytoplasm</keyword>
<protein>
    <recommendedName>
        <fullName evidence="16">Hypoxanthine phosphoribosyltransferase</fullName>
        <ecNumber evidence="16">2.4.2.8</ecNumber>
    </recommendedName>
</protein>
<evidence type="ECO:0000256" key="11">
    <source>
        <dbReference type="ARBA" id="ARBA00022726"/>
    </source>
</evidence>
<dbReference type="NCBIfam" id="TIGR01203">
    <property type="entry name" value="HGPRTase"/>
    <property type="match status" value="1"/>
</dbReference>
<evidence type="ECO:0000256" key="4">
    <source>
        <dbReference type="ARBA" id="ARBA00004669"/>
    </source>
</evidence>
<comment type="catalytic activity">
    <reaction evidence="14">
        <text>GMP + diphosphate = guanine + 5-phospho-alpha-D-ribose 1-diphosphate</text>
        <dbReference type="Rhea" id="RHEA:25424"/>
        <dbReference type="ChEBI" id="CHEBI:16235"/>
        <dbReference type="ChEBI" id="CHEBI:33019"/>
        <dbReference type="ChEBI" id="CHEBI:58017"/>
        <dbReference type="ChEBI" id="CHEBI:58115"/>
        <dbReference type="EC" id="2.4.2.8"/>
    </reaction>
    <physiologicalReaction direction="right-to-left" evidence="14">
        <dbReference type="Rhea" id="RHEA:25426"/>
    </physiologicalReaction>
</comment>
<comment type="function">
    <text evidence="2">Purine salvage pathway enzyme that catalyzes the transfer of the ribosyl-5-phosphate group from 5-phospho-alpha-D-ribose 1-diphosphate (PRPP) to the N9 position of the 6-oxopurines hypoxanthine and guanine to form the corresponding ribonucleotides IMP (inosine 5'-monophosphate) and GMP (guanosine 5'-monophosphate), with the release of PPi.</text>
</comment>
<gene>
    <name evidence="18" type="ORF">J2Z35_000481</name>
</gene>
<evidence type="ECO:0000259" key="17">
    <source>
        <dbReference type="Pfam" id="PF00156"/>
    </source>
</evidence>
<evidence type="ECO:0000256" key="12">
    <source>
        <dbReference type="ARBA" id="ARBA00022741"/>
    </source>
</evidence>
<dbReference type="EMBL" id="JAGGLI010000003">
    <property type="protein sequence ID" value="MBP2026692.1"/>
    <property type="molecule type" value="Genomic_DNA"/>
</dbReference>
<dbReference type="Pfam" id="PF00156">
    <property type="entry name" value="Pribosyltran"/>
    <property type="match status" value="1"/>
</dbReference>
<feature type="domain" description="Phosphoribosyltransferase" evidence="17">
    <location>
        <begin position="11"/>
        <end position="156"/>
    </location>
</feature>
<comment type="caution">
    <text evidence="18">The sequence shown here is derived from an EMBL/GenBank/DDBJ whole genome shotgun (WGS) entry which is preliminary data.</text>
</comment>
<evidence type="ECO:0000313" key="18">
    <source>
        <dbReference type="EMBL" id="MBP2026692.1"/>
    </source>
</evidence>
<reference evidence="18 19" key="1">
    <citation type="submission" date="2021-03" db="EMBL/GenBank/DDBJ databases">
        <title>Genomic Encyclopedia of Type Strains, Phase IV (KMG-IV): sequencing the most valuable type-strain genomes for metagenomic binning, comparative biology and taxonomic classification.</title>
        <authorList>
            <person name="Goeker M."/>
        </authorList>
    </citation>
    <scope>NUCLEOTIDE SEQUENCE [LARGE SCALE GENOMIC DNA]</scope>
    <source>
        <strain evidence="18 19">DSM 27512</strain>
    </source>
</reference>
<dbReference type="EC" id="2.4.2.8" evidence="16"/>
<dbReference type="RefSeq" id="WP_209658983.1">
    <property type="nucleotide sequence ID" value="NZ_JAGGLI010000003.1"/>
</dbReference>
<sequence length="171" mass="19329">MDISKVMFSKEQIHNKVLELAGKIQKDYEGEHVFVIGILKGACVFVSDLIREIDLPITLDFMSVSSYGMSTESSGVVKIIKDLDMDITGMNVIIVEDIIDTGLTLNYLREYLGARHVKSLKICTLLDKPHRRKCDVVADYVGFEIEDKFIVGYGIDCKEQYRNLPYIAAID</sequence>
<dbReference type="Proteomes" id="UP001314903">
    <property type="component" value="Unassembled WGS sequence"/>
</dbReference>
<comment type="similarity">
    <text evidence="6 16">Belongs to the purine/pyrimidine phosphoribosyltransferase family.</text>
</comment>
<name>A0ABS4KG16_9FIRM</name>
<evidence type="ECO:0000256" key="16">
    <source>
        <dbReference type="RuleBase" id="RU364099"/>
    </source>
</evidence>
<evidence type="ECO:0000256" key="7">
    <source>
        <dbReference type="ARBA" id="ARBA00022490"/>
    </source>
</evidence>
<dbReference type="CDD" id="cd06223">
    <property type="entry name" value="PRTases_typeI"/>
    <property type="match status" value="1"/>
</dbReference>
<dbReference type="PANTHER" id="PTHR43340:SF1">
    <property type="entry name" value="HYPOXANTHINE PHOSPHORIBOSYLTRANSFERASE"/>
    <property type="match status" value="1"/>
</dbReference>
<comment type="subcellular location">
    <subcellularLocation>
        <location evidence="3 16">Cytoplasm</location>
    </subcellularLocation>
</comment>
<proteinExistence type="inferred from homology"/>
<keyword evidence="11 16" id="KW-0660">Purine salvage</keyword>
<evidence type="ECO:0000256" key="10">
    <source>
        <dbReference type="ARBA" id="ARBA00022723"/>
    </source>
</evidence>
<evidence type="ECO:0000256" key="13">
    <source>
        <dbReference type="ARBA" id="ARBA00022842"/>
    </source>
</evidence>
<organism evidence="18 19">
    <name type="scientific">Acetoanaerobium pronyense</name>
    <dbReference type="NCBI Taxonomy" id="1482736"/>
    <lineage>
        <taxon>Bacteria</taxon>
        <taxon>Bacillati</taxon>
        <taxon>Bacillota</taxon>
        <taxon>Clostridia</taxon>
        <taxon>Peptostreptococcales</taxon>
        <taxon>Filifactoraceae</taxon>
        <taxon>Acetoanaerobium</taxon>
    </lineage>
</organism>
<evidence type="ECO:0000256" key="6">
    <source>
        <dbReference type="ARBA" id="ARBA00008391"/>
    </source>
</evidence>
<dbReference type="InterPro" id="IPR029057">
    <property type="entry name" value="PRTase-like"/>
</dbReference>
<evidence type="ECO:0000256" key="8">
    <source>
        <dbReference type="ARBA" id="ARBA00022676"/>
    </source>
</evidence>
<keyword evidence="13 16" id="KW-0460">Magnesium</keyword>
<keyword evidence="9 16" id="KW-0808">Transferase</keyword>
<keyword evidence="8 16" id="KW-0328">Glycosyltransferase</keyword>
<dbReference type="InterPro" id="IPR000836">
    <property type="entry name" value="PRTase_dom"/>
</dbReference>
<keyword evidence="19" id="KW-1185">Reference proteome</keyword>
<evidence type="ECO:0000313" key="19">
    <source>
        <dbReference type="Proteomes" id="UP001314903"/>
    </source>
</evidence>
<dbReference type="Gene3D" id="3.40.50.2020">
    <property type="match status" value="1"/>
</dbReference>
<keyword evidence="10 16" id="KW-0479">Metal-binding</keyword>
<dbReference type="InterPro" id="IPR050408">
    <property type="entry name" value="HGPRT"/>
</dbReference>
<accession>A0ABS4KG16</accession>
<evidence type="ECO:0000256" key="1">
    <source>
        <dbReference type="ARBA" id="ARBA00001946"/>
    </source>
</evidence>
<evidence type="ECO:0000256" key="2">
    <source>
        <dbReference type="ARBA" id="ARBA00002049"/>
    </source>
</evidence>
<comment type="cofactor">
    <cofactor evidence="1 16">
        <name>Mg(2+)</name>
        <dbReference type="ChEBI" id="CHEBI:18420"/>
    </cofactor>
</comment>
<evidence type="ECO:0000256" key="3">
    <source>
        <dbReference type="ARBA" id="ARBA00004496"/>
    </source>
</evidence>
<dbReference type="GO" id="GO:0016757">
    <property type="term" value="F:glycosyltransferase activity"/>
    <property type="evidence" value="ECO:0007669"/>
    <property type="project" value="UniProtKB-KW"/>
</dbReference>
<evidence type="ECO:0000256" key="14">
    <source>
        <dbReference type="ARBA" id="ARBA00048811"/>
    </source>
</evidence>
<comment type="pathway">
    <text evidence="5">Purine metabolism; GMP biosynthesis via salvage pathway; GMP from guanine: step 1/1.</text>
</comment>
<dbReference type="SUPFAM" id="SSF53271">
    <property type="entry name" value="PRTase-like"/>
    <property type="match status" value="1"/>
</dbReference>
<evidence type="ECO:0000256" key="5">
    <source>
        <dbReference type="ARBA" id="ARBA00004676"/>
    </source>
</evidence>
<comment type="catalytic activity">
    <reaction evidence="15">
        <text>IMP + diphosphate = hypoxanthine + 5-phospho-alpha-D-ribose 1-diphosphate</text>
        <dbReference type="Rhea" id="RHEA:17973"/>
        <dbReference type="ChEBI" id="CHEBI:17368"/>
        <dbReference type="ChEBI" id="CHEBI:33019"/>
        <dbReference type="ChEBI" id="CHEBI:58017"/>
        <dbReference type="ChEBI" id="CHEBI:58053"/>
        <dbReference type="EC" id="2.4.2.8"/>
    </reaction>
    <physiologicalReaction direction="right-to-left" evidence="15">
        <dbReference type="Rhea" id="RHEA:17975"/>
    </physiologicalReaction>
</comment>
<dbReference type="PANTHER" id="PTHR43340">
    <property type="entry name" value="HYPOXANTHINE-GUANINE PHOSPHORIBOSYLTRANSFERASE"/>
    <property type="match status" value="1"/>
</dbReference>
<comment type="pathway">
    <text evidence="4 16">Purine metabolism; IMP biosynthesis via salvage pathway; IMP from hypoxanthine: step 1/1.</text>
</comment>
<keyword evidence="12 16" id="KW-0547">Nucleotide-binding</keyword>
<dbReference type="InterPro" id="IPR005904">
    <property type="entry name" value="Hxn_phspho_trans"/>
</dbReference>
<evidence type="ECO:0000256" key="9">
    <source>
        <dbReference type="ARBA" id="ARBA00022679"/>
    </source>
</evidence>
<evidence type="ECO:0000256" key="15">
    <source>
        <dbReference type="ARBA" id="ARBA00049402"/>
    </source>
</evidence>